<dbReference type="PANTHER" id="PTHR37533:SF2">
    <property type="entry name" value="FLAGELLAR HOOK-LENGTH CONTROL PROTEIN"/>
    <property type="match status" value="1"/>
</dbReference>
<dbReference type="Pfam" id="PF02120">
    <property type="entry name" value="Flg_hook"/>
    <property type="match status" value="1"/>
</dbReference>
<comment type="caution">
    <text evidence="3">The sequence shown here is derived from an EMBL/GenBank/DDBJ whole genome shotgun (WGS) entry which is preliminary data.</text>
</comment>
<proteinExistence type="predicted"/>
<evidence type="ECO:0000259" key="2">
    <source>
        <dbReference type="Pfam" id="PF02120"/>
    </source>
</evidence>
<gene>
    <name evidence="3" type="ORF">C8D99_101200</name>
</gene>
<dbReference type="RefSeq" id="WP_133955425.1">
    <property type="nucleotide sequence ID" value="NZ_SORI01000001.1"/>
</dbReference>
<feature type="domain" description="Flagellar hook-length control protein-like C-terminal" evidence="2">
    <location>
        <begin position="372"/>
        <end position="448"/>
    </location>
</feature>
<keyword evidence="3" id="KW-0969">Cilium</keyword>
<dbReference type="EMBL" id="SORI01000001">
    <property type="protein sequence ID" value="TDY65053.1"/>
    <property type="molecule type" value="Genomic_DNA"/>
</dbReference>
<evidence type="ECO:0000313" key="4">
    <source>
        <dbReference type="Proteomes" id="UP000295066"/>
    </source>
</evidence>
<feature type="region of interest" description="Disordered" evidence="1">
    <location>
        <begin position="222"/>
        <end position="319"/>
    </location>
</feature>
<dbReference type="InterPro" id="IPR021136">
    <property type="entry name" value="Flagellar_hook_control-like_C"/>
</dbReference>
<feature type="compositionally biased region" description="Basic and acidic residues" evidence="1">
    <location>
        <begin position="222"/>
        <end position="248"/>
    </location>
</feature>
<keyword evidence="4" id="KW-1185">Reference proteome</keyword>
<dbReference type="PANTHER" id="PTHR37533">
    <property type="entry name" value="FLAGELLAR HOOK-LENGTH CONTROL PROTEIN"/>
    <property type="match status" value="1"/>
</dbReference>
<dbReference type="OrthoDB" id="6448at2"/>
<dbReference type="InterPro" id="IPR052563">
    <property type="entry name" value="FliK"/>
</dbReference>
<dbReference type="InterPro" id="IPR038610">
    <property type="entry name" value="FliK-like_C_sf"/>
</dbReference>
<keyword evidence="3" id="KW-0282">Flagellum</keyword>
<protein>
    <submittedName>
        <fullName evidence="3">Flagellar hook-length control protein FliK</fullName>
    </submittedName>
</protein>
<accession>A0A4R8MGD3</accession>
<feature type="compositionally biased region" description="Polar residues" evidence="1">
    <location>
        <begin position="15"/>
        <end position="24"/>
    </location>
</feature>
<keyword evidence="3" id="KW-0966">Cell projection</keyword>
<dbReference type="Proteomes" id="UP000295066">
    <property type="component" value="Unassembled WGS sequence"/>
</dbReference>
<dbReference type="Gene3D" id="3.30.750.140">
    <property type="match status" value="1"/>
</dbReference>
<evidence type="ECO:0000313" key="3">
    <source>
        <dbReference type="EMBL" id="TDY65053.1"/>
    </source>
</evidence>
<evidence type="ECO:0000256" key="1">
    <source>
        <dbReference type="SAM" id="MobiDB-lite"/>
    </source>
</evidence>
<organism evidence="3 4">
    <name type="scientific">Aminivibrio pyruvatiphilus</name>
    <dbReference type="NCBI Taxonomy" id="1005740"/>
    <lineage>
        <taxon>Bacteria</taxon>
        <taxon>Thermotogati</taxon>
        <taxon>Synergistota</taxon>
        <taxon>Synergistia</taxon>
        <taxon>Synergistales</taxon>
        <taxon>Aminobacteriaceae</taxon>
        <taxon>Aminivibrio</taxon>
    </lineage>
</organism>
<dbReference type="CDD" id="cd17470">
    <property type="entry name" value="T3SS_Flik_C"/>
    <property type="match status" value="1"/>
</dbReference>
<sequence length="493" mass="51981">MISPILAAGREKSASELSPDSTATKPKPEGEKNGLFSRLLHRCEQCSETPVPEDSRTGVHLQVIHAVFPAILRGMNGSIKVDDPSMENEGAEATLAGEEPDSLFSGEIQEEKVFSAEEALQFPEYLPPDGTARNESEAAAAVMMVRDVVSLLPAGEGIRGPENGAGPAEEKGTVALPPGSSPLISSGVVLSEIKAETGQAAFIPKDGTEKQDVPAEREAILEKNEQTARTSPEKHLSDALAGEKRATDRAPGNGADLGNTAGALPVDHTHGEQEKNGGTQGRDSVPLSFASGKDAVFQGTSRGGGEKGEGRQSLFGKNDEPGAALFAQKPAQGADGVRAERPPLPAGFARELALAGRDGAALEDGMHNVVRFMRTEGHHRASMIVDPPALGRVEIELSATTGGVEASIRVGNEQLRQLVQDQITVLRTHLQQQGVQVAELTVDIRDSGKEGRGETRDGAKDRNLRGSRMVGAAEEDIPSFAVDLEQGLLHWVA</sequence>
<name>A0A4R8MGD3_9BACT</name>
<feature type="region of interest" description="Disordered" evidence="1">
    <location>
        <begin position="1"/>
        <end position="34"/>
    </location>
</feature>
<reference evidence="3 4" key="1">
    <citation type="submission" date="2019-03" db="EMBL/GenBank/DDBJ databases">
        <title>Genomic Encyclopedia of Type Strains, Phase IV (KMG-IV): sequencing the most valuable type-strain genomes for metagenomic binning, comparative biology and taxonomic classification.</title>
        <authorList>
            <person name="Goeker M."/>
        </authorList>
    </citation>
    <scope>NUCLEOTIDE SEQUENCE [LARGE SCALE GENOMIC DNA]</scope>
    <source>
        <strain evidence="3 4">DSM 25964</strain>
    </source>
</reference>
<dbReference type="AlphaFoldDB" id="A0A4R8MGD3"/>
<feature type="region of interest" description="Disordered" evidence="1">
    <location>
        <begin position="156"/>
        <end position="180"/>
    </location>
</feature>